<dbReference type="EMBL" id="JAAMPJ010000009">
    <property type="protein sequence ID" value="NGY63324.1"/>
    <property type="molecule type" value="Genomic_DNA"/>
</dbReference>
<feature type="coiled-coil region" evidence="1">
    <location>
        <begin position="8"/>
        <end position="35"/>
    </location>
</feature>
<organism evidence="3 4">
    <name type="scientific">Lentzea alba</name>
    <dbReference type="NCBI Taxonomy" id="2714351"/>
    <lineage>
        <taxon>Bacteria</taxon>
        <taxon>Bacillati</taxon>
        <taxon>Actinomycetota</taxon>
        <taxon>Actinomycetes</taxon>
        <taxon>Pseudonocardiales</taxon>
        <taxon>Pseudonocardiaceae</taxon>
        <taxon>Lentzea</taxon>
    </lineage>
</organism>
<keyword evidence="1" id="KW-0175">Coiled coil</keyword>
<feature type="region of interest" description="Disordered" evidence="2">
    <location>
        <begin position="111"/>
        <end position="181"/>
    </location>
</feature>
<accession>A0A7C9RUU6</accession>
<gene>
    <name evidence="3" type="ORF">G7043_30825</name>
</gene>
<dbReference type="InterPro" id="IPR004401">
    <property type="entry name" value="YbaB/EbfC"/>
</dbReference>
<dbReference type="Pfam" id="PF02575">
    <property type="entry name" value="YbaB_DNA_bd"/>
    <property type="match status" value="1"/>
</dbReference>
<proteinExistence type="predicted"/>
<dbReference type="Proteomes" id="UP000481360">
    <property type="component" value="Unassembled WGS sequence"/>
</dbReference>
<feature type="compositionally biased region" description="Pro residues" evidence="2">
    <location>
        <begin position="145"/>
        <end position="161"/>
    </location>
</feature>
<reference evidence="3 4" key="1">
    <citation type="submission" date="2020-03" db="EMBL/GenBank/DDBJ databases">
        <title>Isolation and identification of active actinomycetes.</title>
        <authorList>
            <person name="Sun X."/>
        </authorList>
    </citation>
    <scope>NUCLEOTIDE SEQUENCE [LARGE SCALE GENOMIC DNA]</scope>
    <source>
        <strain evidence="3 4">NEAU-D13</strain>
    </source>
</reference>
<keyword evidence="4" id="KW-1185">Reference proteome</keyword>
<evidence type="ECO:0000313" key="3">
    <source>
        <dbReference type="EMBL" id="NGY63324.1"/>
    </source>
</evidence>
<dbReference type="GO" id="GO:0003677">
    <property type="term" value="F:DNA binding"/>
    <property type="evidence" value="ECO:0007669"/>
    <property type="project" value="InterPro"/>
</dbReference>
<protein>
    <submittedName>
        <fullName evidence="3">YbaB/EbfC family nucleoid-associated protein</fullName>
    </submittedName>
</protein>
<comment type="caution">
    <text evidence="3">The sequence shown here is derived from an EMBL/GenBank/DDBJ whole genome shotgun (WGS) entry which is preliminary data.</text>
</comment>
<dbReference type="Gene3D" id="3.30.1310.10">
    <property type="entry name" value="Nucleoid-associated protein YbaB-like domain"/>
    <property type="match status" value="1"/>
</dbReference>
<dbReference type="InterPro" id="IPR036894">
    <property type="entry name" value="YbaB-like_sf"/>
</dbReference>
<evidence type="ECO:0000256" key="1">
    <source>
        <dbReference type="SAM" id="Coils"/>
    </source>
</evidence>
<evidence type="ECO:0000313" key="4">
    <source>
        <dbReference type="Proteomes" id="UP000481360"/>
    </source>
</evidence>
<name>A0A7C9RUU6_9PSEU</name>
<evidence type="ECO:0000256" key="2">
    <source>
        <dbReference type="SAM" id="MobiDB-lite"/>
    </source>
</evidence>
<dbReference type="RefSeq" id="WP_166051584.1">
    <property type="nucleotide sequence ID" value="NZ_JAAMPJ010000009.1"/>
</dbReference>
<dbReference type="AlphaFoldDB" id="A0A7C9RUU6"/>
<dbReference type="SUPFAM" id="SSF82607">
    <property type="entry name" value="YbaB-like"/>
    <property type="match status" value="1"/>
</dbReference>
<sequence>MIDPEQLLSQYEGKLAEAQAKSDAIRENLANLHVTERSPDGQITVTVNDAGNLVGLQLGQALQRKDGAAVAQDIMRTLQAAQSRVANTVQESMAPLLGEDSEAMHMMMDKLRSAQPPPPPEQYGQGGGSWGPTETRLGTIEDDGAPPPPPPPARPQPPQQPPRRRPVEDDDDDFGNGGFLR</sequence>